<name>A0ABT1MQF8_9RHOB</name>
<accession>A0ABT1MQF8</accession>
<reference evidence="2 3" key="1">
    <citation type="submission" date="2022-03" db="EMBL/GenBank/DDBJ databases">
        <authorList>
            <person name="He Y."/>
        </authorList>
    </citation>
    <scope>NUCLEOTIDE SEQUENCE [LARGE SCALE GENOMIC DNA]</scope>
    <source>
        <strain evidence="2 3">TK19116</strain>
        <plasmid evidence="2">unnamed1</plasmid>
    </source>
</reference>
<geneLocation type="plasmid" evidence="2">
    <name>unnamed1</name>
</geneLocation>
<dbReference type="RefSeq" id="WP_255328121.1">
    <property type="nucleotide sequence ID" value="NZ_JAKZEU010000001.1"/>
</dbReference>
<keyword evidence="1" id="KW-0732">Signal</keyword>
<evidence type="ECO:0008006" key="4">
    <source>
        <dbReference type="Google" id="ProtNLM"/>
    </source>
</evidence>
<comment type="caution">
    <text evidence="2">The sequence shown here is derived from an EMBL/GenBank/DDBJ whole genome shotgun (WGS) entry which is preliminary data.</text>
</comment>
<gene>
    <name evidence="2" type="ORF">MLD63_01785</name>
</gene>
<keyword evidence="3" id="KW-1185">Reference proteome</keyword>
<evidence type="ECO:0000313" key="3">
    <source>
        <dbReference type="Proteomes" id="UP001203945"/>
    </source>
</evidence>
<evidence type="ECO:0000313" key="2">
    <source>
        <dbReference type="EMBL" id="MCQ0969166.1"/>
    </source>
</evidence>
<dbReference type="Proteomes" id="UP001203945">
    <property type="component" value="Unassembled WGS sequence"/>
</dbReference>
<keyword evidence="2" id="KW-0614">Plasmid</keyword>
<organism evidence="2 3">
    <name type="scientific">Paracoccus albicereus</name>
    <dbReference type="NCBI Taxonomy" id="2922394"/>
    <lineage>
        <taxon>Bacteria</taxon>
        <taxon>Pseudomonadati</taxon>
        <taxon>Pseudomonadota</taxon>
        <taxon>Alphaproteobacteria</taxon>
        <taxon>Rhodobacterales</taxon>
        <taxon>Paracoccaceae</taxon>
        <taxon>Paracoccus</taxon>
    </lineage>
</organism>
<evidence type="ECO:0000256" key="1">
    <source>
        <dbReference type="SAM" id="SignalP"/>
    </source>
</evidence>
<sequence>MAVLARCKLAALTFLLATAPAMAQVEAPADDGSGDAAATQDAGRIVLELNGATDTDAGACRMTFVATNDSGEAFERTAWQVGVFDGEGIVRSILVLEFGALSDGKTKIVLFDLPGSGCADISRVVVNDVAQCQPEGAAETELADTCLDALSTRSRTELDFGI</sequence>
<feature type="signal peptide" evidence="1">
    <location>
        <begin position="1"/>
        <end position="23"/>
    </location>
</feature>
<dbReference type="EMBL" id="JAKZEU010000001">
    <property type="protein sequence ID" value="MCQ0969166.1"/>
    <property type="molecule type" value="Genomic_DNA"/>
</dbReference>
<feature type="chain" id="PRO_5046113504" description="Tat pathway signal protein" evidence="1">
    <location>
        <begin position="24"/>
        <end position="162"/>
    </location>
</feature>
<protein>
    <recommendedName>
        <fullName evidence="4">Tat pathway signal protein</fullName>
    </recommendedName>
</protein>
<proteinExistence type="predicted"/>